<keyword evidence="4" id="KW-1185">Reference proteome</keyword>
<evidence type="ECO:0000313" key="4">
    <source>
        <dbReference type="Proteomes" id="UP001054945"/>
    </source>
</evidence>
<feature type="region of interest" description="Disordered" evidence="2">
    <location>
        <begin position="185"/>
        <end position="208"/>
    </location>
</feature>
<accession>A0AAV4N9T1</accession>
<sequence>MRDTSEHFNEELDTDKEHNNHHNQHSTTHNLQDEHRKYVEESEKRAQRLRQLLESAETERRDLAAKLENERRKVEELEFRIEEESIGKDDLEMGKDKERQKIEDLERRLQQEVRKNEMIATGASPDSVLKEESIRVNDELKAVREKLRQSEAKIKELQTIKPAITHSQFVLVEARIFCFIGSTSQGGRAEEERGGPPPSPTQPRQQKREIQNLLDRVAELERELQKSKSRQTKQLDTIDDMNIKLQKFESKCSNLEEELHSAKEKTEELERRLRASSEQVALLETEKKKVEEQLLTPESTSKEQAILARLEERERDVSKWRKEAECARCEADKFREEREKMRKETEEKIRVLNEEHQEESRKEKKKAMVGVEFMPQNEDAQYSKIRELENLLSEVRVELESARVEAETRLSRQEARLREAELRTDTLDQLREQISKLQAEKELLKVEREESWKRLQISEQSRTRWESEAGRASAEVNLLKSQVHHLRTEFTTHKEDLIKKLAETRFDAEAVQELHTQIEEQRNVLEELQHRLKHTEGERDQLKTVLNTNQQTQTQVENGLRQDVDTLRRRLSQAETINESLKEALKLPNC</sequence>
<feature type="coiled-coil region" evidence="1">
    <location>
        <begin position="508"/>
        <end position="584"/>
    </location>
</feature>
<evidence type="ECO:0000256" key="2">
    <source>
        <dbReference type="SAM" id="MobiDB-lite"/>
    </source>
</evidence>
<protein>
    <submittedName>
        <fullName evidence="3">Uncharacterized protein</fullName>
    </submittedName>
</protein>
<reference evidence="3 4" key="1">
    <citation type="submission" date="2021-06" db="EMBL/GenBank/DDBJ databases">
        <title>Caerostris extrusa draft genome.</title>
        <authorList>
            <person name="Kono N."/>
            <person name="Arakawa K."/>
        </authorList>
    </citation>
    <scope>NUCLEOTIDE SEQUENCE [LARGE SCALE GENOMIC DNA]</scope>
</reference>
<gene>
    <name evidence="3" type="ORF">CEXT_131361</name>
</gene>
<evidence type="ECO:0000313" key="3">
    <source>
        <dbReference type="EMBL" id="GIX81579.1"/>
    </source>
</evidence>
<comment type="caution">
    <text evidence="3">The sequence shown here is derived from an EMBL/GenBank/DDBJ whole genome shotgun (WGS) entry which is preliminary data.</text>
</comment>
<feature type="region of interest" description="Disordered" evidence="2">
    <location>
        <begin position="1"/>
        <end position="46"/>
    </location>
</feature>
<feature type="compositionally biased region" description="Basic and acidic residues" evidence="2">
    <location>
        <begin position="1"/>
        <end position="20"/>
    </location>
</feature>
<keyword evidence="1" id="KW-0175">Coiled coil</keyword>
<name>A0AAV4N9T1_CAEEX</name>
<dbReference type="SUPFAM" id="SSF57997">
    <property type="entry name" value="Tropomyosin"/>
    <property type="match status" value="1"/>
</dbReference>
<organism evidence="3 4">
    <name type="scientific">Caerostris extrusa</name>
    <name type="common">Bark spider</name>
    <name type="synonym">Caerostris bankana</name>
    <dbReference type="NCBI Taxonomy" id="172846"/>
    <lineage>
        <taxon>Eukaryota</taxon>
        <taxon>Metazoa</taxon>
        <taxon>Ecdysozoa</taxon>
        <taxon>Arthropoda</taxon>
        <taxon>Chelicerata</taxon>
        <taxon>Arachnida</taxon>
        <taxon>Araneae</taxon>
        <taxon>Araneomorphae</taxon>
        <taxon>Entelegynae</taxon>
        <taxon>Araneoidea</taxon>
        <taxon>Araneidae</taxon>
        <taxon>Caerostris</taxon>
    </lineage>
</organism>
<evidence type="ECO:0000256" key="1">
    <source>
        <dbReference type="SAM" id="Coils"/>
    </source>
</evidence>
<proteinExistence type="predicted"/>
<dbReference type="EMBL" id="BPLR01003144">
    <property type="protein sequence ID" value="GIX81579.1"/>
    <property type="molecule type" value="Genomic_DNA"/>
</dbReference>
<dbReference type="AlphaFoldDB" id="A0AAV4N9T1"/>
<dbReference type="Proteomes" id="UP001054945">
    <property type="component" value="Unassembled WGS sequence"/>
</dbReference>
<feature type="compositionally biased region" description="Basic and acidic residues" evidence="2">
    <location>
        <begin position="31"/>
        <end position="46"/>
    </location>
</feature>